<dbReference type="SUPFAM" id="SSF46785">
    <property type="entry name" value="Winged helix' DNA-binding domain"/>
    <property type="match status" value="1"/>
</dbReference>
<sequence>MLEKVLEMLKTGKDVDEIAEELNVPREEVIGAMEVLASMGYIERVDAGEGACATCPLRNFCPGSCFRFKGKVYTVAEVKLEKSSRK</sequence>
<evidence type="ECO:0000313" key="1">
    <source>
        <dbReference type="EMBL" id="ASJ07132.1"/>
    </source>
</evidence>
<keyword evidence="1" id="KW-0238">DNA-binding</keyword>
<gene>
    <name evidence="1" type="ORF">A3L08_07250</name>
</gene>
<keyword evidence="2" id="KW-1185">Reference proteome</keyword>
<dbReference type="Gene3D" id="1.10.10.10">
    <property type="entry name" value="Winged helix-like DNA-binding domain superfamily/Winged helix DNA-binding domain"/>
    <property type="match status" value="1"/>
</dbReference>
<dbReference type="KEGG" id="tpaf:A3L08_07250"/>
<dbReference type="InterPro" id="IPR036388">
    <property type="entry name" value="WH-like_DNA-bd_sf"/>
</dbReference>
<accession>A0A218P8L6</accession>
<dbReference type="OrthoDB" id="85694at2157"/>
<protein>
    <submittedName>
        <fullName evidence="1">DNA-binding protein</fullName>
    </submittedName>
</protein>
<organism evidence="1 2">
    <name type="scientific">Thermococcus pacificus</name>
    <dbReference type="NCBI Taxonomy" id="71998"/>
    <lineage>
        <taxon>Archaea</taxon>
        <taxon>Methanobacteriati</taxon>
        <taxon>Methanobacteriota</taxon>
        <taxon>Thermococci</taxon>
        <taxon>Thermococcales</taxon>
        <taxon>Thermococcaceae</taxon>
        <taxon>Thermococcus</taxon>
    </lineage>
</organism>
<proteinExistence type="predicted"/>
<dbReference type="RefSeq" id="WP_088854383.1">
    <property type="nucleotide sequence ID" value="NZ_CP015102.1"/>
</dbReference>
<name>A0A218P8L6_9EURY</name>
<dbReference type="EMBL" id="CP015102">
    <property type="protein sequence ID" value="ASJ07132.1"/>
    <property type="molecule type" value="Genomic_DNA"/>
</dbReference>
<dbReference type="AlphaFoldDB" id="A0A218P8L6"/>
<dbReference type="GO" id="GO:0003677">
    <property type="term" value="F:DNA binding"/>
    <property type="evidence" value="ECO:0007669"/>
    <property type="project" value="UniProtKB-KW"/>
</dbReference>
<dbReference type="Proteomes" id="UP000197418">
    <property type="component" value="Chromosome"/>
</dbReference>
<dbReference type="GeneID" id="33316053"/>
<evidence type="ECO:0000313" key="2">
    <source>
        <dbReference type="Proteomes" id="UP000197418"/>
    </source>
</evidence>
<reference evidence="1 2" key="1">
    <citation type="submission" date="2016-04" db="EMBL/GenBank/DDBJ databases">
        <title>Complete genome sequence of Thermococcus pacificus type strain P4.</title>
        <authorList>
            <person name="Oger P.M."/>
        </authorList>
    </citation>
    <scope>NUCLEOTIDE SEQUENCE [LARGE SCALE GENOMIC DNA]</scope>
    <source>
        <strain evidence="1 2">P-4</strain>
    </source>
</reference>
<dbReference type="InterPro" id="IPR036390">
    <property type="entry name" value="WH_DNA-bd_sf"/>
</dbReference>